<keyword evidence="3" id="KW-0862">Zinc</keyword>
<keyword evidence="2 4" id="KW-0863">Zinc-finger</keyword>
<dbReference type="GO" id="GO:0008270">
    <property type="term" value="F:zinc ion binding"/>
    <property type="evidence" value="ECO:0007669"/>
    <property type="project" value="UniProtKB-KW"/>
</dbReference>
<organism evidence="7 8">
    <name type="scientific">Oncorhynchus mykiss</name>
    <name type="common">Rainbow trout</name>
    <name type="synonym">Salmo gairdneri</name>
    <dbReference type="NCBI Taxonomy" id="8022"/>
    <lineage>
        <taxon>Eukaryota</taxon>
        <taxon>Metazoa</taxon>
        <taxon>Chordata</taxon>
        <taxon>Craniata</taxon>
        <taxon>Vertebrata</taxon>
        <taxon>Euteleostomi</taxon>
        <taxon>Actinopterygii</taxon>
        <taxon>Neopterygii</taxon>
        <taxon>Teleostei</taxon>
        <taxon>Protacanthopterygii</taxon>
        <taxon>Salmoniformes</taxon>
        <taxon>Salmonidae</taxon>
        <taxon>Salmoninae</taxon>
        <taxon>Oncorhynchus</taxon>
    </lineage>
</organism>
<evidence type="ECO:0000313" key="7">
    <source>
        <dbReference type="EMBL" id="CDQ76044.1"/>
    </source>
</evidence>
<sequence length="719" mass="79810">MFHHKVEGSTHWPNTKHCCLCGAQLNSLLALSKEENSGRVCFLSLSSLLILLHCLCLLAGCSLCLCCGFSLSNLCVSLSPAATREPGSKERKKYPAAEENKEPGPERQLSRLEHREQGSCAKELTSSLAVLSAAERETKSDRKRTKLQSLPHRYTRCPSLTPLLTLLRPTTMTDEREPWRGSGGPDEDELPQMDGSCDACEPDEAQPATQVCHTCSFAFCPAHAEKHACSTRHQLMPYGQEVLQTQSQRLGRDRYTREGAGEERVQGMRPAAEPGVVENWACGGAGIQENGVCGGERDQGKGKVDDEEAVAALEGVSKRDTVTVERLRCKEHGQEGTLYCKADEKVICVVCAVQGEHREHEIITLREAYVWQKSREGYDLLGCTQNMADHIKTKWTNPEMSTEQLEAYVNNQFDDLYRLVRLEEKRTLHLVDLKEAFLTAAAAENIAEITIHTKRLQEEMACITQQLGQLDQAGAQPGAAIAALVQAGAPGPSPRPVQRNIDARPRIRGQLQMPRYCKLSFQTHIKHLQSKAKSRIGFLFRNKASFTHAAKHTLVKLTILPILDFGDVIYKIASNTLLNKLDAVYHSAIRFVTKAQYITHHCDLYALVGWPSLHTHRQTHWLHIIYKTLLDSLSRDETPGTTERAGPDPQWDTPPDKSTPTPLSPPTSVQETNTRRESPFLCMSADVGVTLKKTAGAESCEEVSSSPISIKCIYKALFS</sequence>
<proteinExistence type="predicted"/>
<reference evidence="7" key="1">
    <citation type="journal article" date="2014" name="Nat. Commun.">
        <title>The rainbow trout genome provides novel insights into evolution after whole-genome duplication in vertebrates.</title>
        <authorList>
            <person name="Berthelot C."/>
            <person name="Brunet F."/>
            <person name="Chalopin D."/>
            <person name="Juanchich A."/>
            <person name="Bernard M."/>
            <person name="Noel B."/>
            <person name="Bento P."/>
            <person name="Da Silva C."/>
            <person name="Labadie K."/>
            <person name="Alberti A."/>
            <person name="Aury J.M."/>
            <person name="Louis A."/>
            <person name="Dehais P."/>
            <person name="Bardou P."/>
            <person name="Montfort J."/>
            <person name="Klopp C."/>
            <person name="Cabau C."/>
            <person name="Gaspin C."/>
            <person name="Thorgaard G.H."/>
            <person name="Boussaha M."/>
            <person name="Quillet E."/>
            <person name="Guyomard R."/>
            <person name="Galiana D."/>
            <person name="Bobe J."/>
            <person name="Volff J.N."/>
            <person name="Genet C."/>
            <person name="Wincker P."/>
            <person name="Jaillon O."/>
            <person name="Roest Crollius H."/>
            <person name="Guiguen Y."/>
        </authorList>
    </citation>
    <scope>NUCLEOTIDE SEQUENCE [LARGE SCALE GENOMIC DNA]</scope>
</reference>
<evidence type="ECO:0000259" key="6">
    <source>
        <dbReference type="PROSITE" id="PS50119"/>
    </source>
</evidence>
<dbReference type="InterPro" id="IPR000315">
    <property type="entry name" value="Znf_B-box"/>
</dbReference>
<feature type="region of interest" description="Disordered" evidence="5">
    <location>
        <begin position="636"/>
        <end position="675"/>
    </location>
</feature>
<dbReference type="Gene3D" id="4.10.830.40">
    <property type="match status" value="1"/>
</dbReference>
<dbReference type="PROSITE" id="PS50119">
    <property type="entry name" value="ZF_BBOX"/>
    <property type="match status" value="1"/>
</dbReference>
<dbReference type="AlphaFoldDB" id="A0A060XFE5"/>
<feature type="compositionally biased region" description="Basic and acidic residues" evidence="5">
    <location>
        <begin position="86"/>
        <end position="114"/>
    </location>
</feature>
<evidence type="ECO:0000313" key="8">
    <source>
        <dbReference type="Proteomes" id="UP000193380"/>
    </source>
</evidence>
<dbReference type="InterPro" id="IPR051051">
    <property type="entry name" value="E3_ubiq-ligase_TRIM/RNF"/>
</dbReference>
<dbReference type="PANTHER" id="PTHR25465:SF11">
    <property type="entry name" value="TRIPARTITE MOTIF CONTAINING 14"/>
    <property type="match status" value="1"/>
</dbReference>
<feature type="region of interest" description="Disordered" evidence="5">
    <location>
        <begin position="83"/>
        <end position="114"/>
    </location>
</feature>
<dbReference type="Proteomes" id="UP000193380">
    <property type="component" value="Unassembled WGS sequence"/>
</dbReference>
<dbReference type="Gene3D" id="3.30.160.60">
    <property type="entry name" value="Classic Zinc Finger"/>
    <property type="match status" value="1"/>
</dbReference>
<evidence type="ECO:0000256" key="1">
    <source>
        <dbReference type="ARBA" id="ARBA00022723"/>
    </source>
</evidence>
<dbReference type="SMART" id="SM00336">
    <property type="entry name" value="BBOX"/>
    <property type="match status" value="1"/>
</dbReference>
<dbReference type="PANTHER" id="PTHR25465">
    <property type="entry name" value="B-BOX DOMAIN CONTAINING"/>
    <property type="match status" value="1"/>
</dbReference>
<feature type="domain" description="B box-type" evidence="6">
    <location>
        <begin position="324"/>
        <end position="365"/>
    </location>
</feature>
<keyword evidence="1" id="KW-0479">Metal-binding</keyword>
<protein>
    <recommendedName>
        <fullName evidence="6">B box-type domain-containing protein</fullName>
    </recommendedName>
</protein>
<dbReference type="STRING" id="8022.A0A060XFE5"/>
<dbReference type="SUPFAM" id="SSF57845">
    <property type="entry name" value="B-box zinc-binding domain"/>
    <property type="match status" value="1"/>
</dbReference>
<reference evidence="7" key="2">
    <citation type="submission" date="2014-03" db="EMBL/GenBank/DDBJ databases">
        <authorList>
            <person name="Genoscope - CEA"/>
        </authorList>
    </citation>
    <scope>NUCLEOTIDE SEQUENCE</scope>
</reference>
<evidence type="ECO:0000256" key="3">
    <source>
        <dbReference type="ARBA" id="ARBA00022833"/>
    </source>
</evidence>
<dbReference type="EMBL" id="FR905104">
    <property type="protein sequence ID" value="CDQ76044.1"/>
    <property type="molecule type" value="Genomic_DNA"/>
</dbReference>
<evidence type="ECO:0000256" key="4">
    <source>
        <dbReference type="PROSITE-ProRule" id="PRU00024"/>
    </source>
</evidence>
<evidence type="ECO:0000256" key="2">
    <source>
        <dbReference type="ARBA" id="ARBA00022771"/>
    </source>
</evidence>
<gene>
    <name evidence="7" type="ORF">GSONMT00022882001</name>
</gene>
<dbReference type="Pfam" id="PF00643">
    <property type="entry name" value="zf-B_box"/>
    <property type="match status" value="1"/>
</dbReference>
<accession>A0A060XFE5</accession>
<dbReference type="PaxDb" id="8022-A0A060XFE5"/>
<name>A0A060XFE5_ONCMY</name>
<evidence type="ECO:0000256" key="5">
    <source>
        <dbReference type="SAM" id="MobiDB-lite"/>
    </source>
</evidence>